<dbReference type="InterPro" id="IPR016090">
    <property type="entry name" value="PLA2-like_dom"/>
</dbReference>
<feature type="region of interest" description="Disordered" evidence="9">
    <location>
        <begin position="1"/>
        <end position="22"/>
    </location>
</feature>
<keyword evidence="5" id="KW-0479">Metal-binding</keyword>
<evidence type="ECO:0000313" key="11">
    <source>
        <dbReference type="Ensembl" id="ENSVKKP00000011812.1"/>
    </source>
</evidence>
<dbReference type="GO" id="GO:0005576">
    <property type="term" value="C:extracellular region"/>
    <property type="evidence" value="ECO:0007669"/>
    <property type="project" value="UniProtKB-SubCell"/>
</dbReference>
<keyword evidence="12" id="KW-1185">Reference proteome</keyword>
<dbReference type="InterPro" id="IPR001211">
    <property type="entry name" value="PLA2"/>
</dbReference>
<reference evidence="11" key="2">
    <citation type="submission" date="2025-09" db="UniProtKB">
        <authorList>
            <consortium name="Ensembl"/>
        </authorList>
    </citation>
    <scope>IDENTIFICATION</scope>
</reference>
<comment type="subcellular location">
    <subcellularLocation>
        <location evidence="1 8">Secreted</location>
    </subcellularLocation>
</comment>
<dbReference type="PROSITE" id="PS00118">
    <property type="entry name" value="PA2_HIS"/>
    <property type="match status" value="1"/>
</dbReference>
<feature type="domain" description="Phospholipase A2-like central" evidence="10">
    <location>
        <begin position="30"/>
        <end position="148"/>
    </location>
</feature>
<dbReference type="InterPro" id="IPR036444">
    <property type="entry name" value="PLipase_A2_dom_sf"/>
</dbReference>
<dbReference type="Pfam" id="PF00068">
    <property type="entry name" value="Phospholip_A2_1"/>
    <property type="match status" value="1"/>
</dbReference>
<dbReference type="PRINTS" id="PR00389">
    <property type="entry name" value="PHPHLIPASEA2"/>
</dbReference>
<dbReference type="InterPro" id="IPR033113">
    <property type="entry name" value="PLA2_histidine"/>
</dbReference>
<keyword evidence="2 8" id="KW-0964">Secreted</keyword>
<dbReference type="SMART" id="SM00085">
    <property type="entry name" value="PA2c"/>
    <property type="match status" value="1"/>
</dbReference>
<feature type="disulfide bond" evidence="6">
    <location>
        <begin position="54"/>
        <end position="147"/>
    </location>
</feature>
<feature type="binding site" evidence="5">
    <location>
        <position position="59"/>
    </location>
    <ligand>
        <name>Ca(2+)</name>
        <dbReference type="ChEBI" id="CHEBI:29108"/>
    </ligand>
</feature>
<feature type="disulfide bond" evidence="6">
    <location>
        <begin position="77"/>
        <end position="154"/>
    </location>
</feature>
<evidence type="ECO:0000259" key="10">
    <source>
        <dbReference type="SMART" id="SM00085"/>
    </source>
</evidence>
<dbReference type="GO" id="GO:0006644">
    <property type="term" value="P:phospholipid metabolic process"/>
    <property type="evidence" value="ECO:0007669"/>
    <property type="project" value="InterPro"/>
</dbReference>
<evidence type="ECO:0000256" key="8">
    <source>
        <dbReference type="RuleBase" id="RU361236"/>
    </source>
</evidence>
<evidence type="ECO:0000256" key="5">
    <source>
        <dbReference type="PIRSR" id="PIRSR601211-2"/>
    </source>
</evidence>
<evidence type="ECO:0000256" key="4">
    <source>
        <dbReference type="PIRSR" id="PIRSR601211-1"/>
    </source>
</evidence>
<feature type="disulfide bond" evidence="6">
    <location>
        <begin position="78"/>
        <end position="122"/>
    </location>
</feature>
<comment type="similarity">
    <text evidence="7">Belongs to the phospholipase A2 family.</text>
</comment>
<dbReference type="GO" id="GO:0005509">
    <property type="term" value="F:calcium ion binding"/>
    <property type="evidence" value="ECO:0007669"/>
    <property type="project" value="InterPro"/>
</dbReference>
<keyword evidence="8" id="KW-0443">Lipid metabolism</keyword>
<reference evidence="11" key="1">
    <citation type="submission" date="2025-08" db="UniProtKB">
        <authorList>
            <consortium name="Ensembl"/>
        </authorList>
    </citation>
    <scope>IDENTIFICATION</scope>
</reference>
<keyword evidence="5 8" id="KW-0106">Calcium</keyword>
<dbReference type="SUPFAM" id="SSF48619">
    <property type="entry name" value="Phospholipase A2, PLA2"/>
    <property type="match status" value="1"/>
</dbReference>
<evidence type="ECO:0000256" key="7">
    <source>
        <dbReference type="RuleBase" id="RU003654"/>
    </source>
</evidence>
<evidence type="ECO:0000256" key="1">
    <source>
        <dbReference type="ARBA" id="ARBA00004613"/>
    </source>
</evidence>
<evidence type="ECO:0000256" key="2">
    <source>
        <dbReference type="ARBA" id="ARBA00022525"/>
    </source>
</evidence>
<dbReference type="GO" id="GO:0016042">
    <property type="term" value="P:lipid catabolic process"/>
    <property type="evidence" value="ECO:0007669"/>
    <property type="project" value="InterPro"/>
</dbReference>
<dbReference type="OMA" id="YPRFLCE"/>
<feature type="disulfide bond" evidence="6">
    <location>
        <begin position="105"/>
        <end position="120"/>
    </location>
</feature>
<evidence type="ECO:0000313" key="12">
    <source>
        <dbReference type="Proteomes" id="UP000694545"/>
    </source>
</evidence>
<protein>
    <recommendedName>
        <fullName evidence="8">Phospholipase A2</fullName>
        <ecNumber evidence="8">3.1.1.4</ecNumber>
    </recommendedName>
</protein>
<dbReference type="GO" id="GO:0047498">
    <property type="term" value="F:calcium-dependent phospholipase A2 activity"/>
    <property type="evidence" value="ECO:0007669"/>
    <property type="project" value="TreeGrafter"/>
</dbReference>
<evidence type="ECO:0000256" key="9">
    <source>
        <dbReference type="SAM" id="MobiDB-lite"/>
    </source>
</evidence>
<feature type="active site" evidence="4">
    <location>
        <position position="75"/>
    </location>
</feature>
<dbReference type="Ensembl" id="ENSVKKT00000012093.1">
    <property type="protein sequence ID" value="ENSVKKP00000011812.1"/>
    <property type="gene ID" value="ENSVKKG00000008221.1"/>
</dbReference>
<feature type="active site" evidence="4">
    <location>
        <position position="123"/>
    </location>
</feature>
<feature type="disulfide bond" evidence="6">
    <location>
        <begin position="71"/>
        <end position="129"/>
    </location>
</feature>
<dbReference type="Gene3D" id="1.20.90.10">
    <property type="entry name" value="Phospholipase A2 domain"/>
    <property type="match status" value="1"/>
</dbReference>
<accession>A0A8D2JFJ0</accession>
<feature type="disulfide bond" evidence="6">
    <location>
        <begin position="87"/>
        <end position="115"/>
    </location>
</feature>
<evidence type="ECO:0000256" key="6">
    <source>
        <dbReference type="PIRSR" id="PIRSR601211-3"/>
    </source>
</evidence>
<dbReference type="PANTHER" id="PTHR11716">
    <property type="entry name" value="PHOSPHOLIPASE A2 FAMILY MEMBER"/>
    <property type="match status" value="1"/>
</dbReference>
<keyword evidence="3 6" id="KW-1015">Disulfide bond</keyword>
<dbReference type="EC" id="3.1.1.4" evidence="8"/>
<dbReference type="InterPro" id="IPR033112">
    <property type="entry name" value="PLA2_Asp_AS"/>
</dbReference>
<dbReference type="GO" id="GO:0005543">
    <property type="term" value="F:phospholipid binding"/>
    <property type="evidence" value="ECO:0007669"/>
    <property type="project" value="TreeGrafter"/>
</dbReference>
<evidence type="ECO:0000256" key="3">
    <source>
        <dbReference type="ARBA" id="ARBA00023157"/>
    </source>
</evidence>
<proteinExistence type="inferred from homology"/>
<dbReference type="Proteomes" id="UP000694545">
    <property type="component" value="Unplaced"/>
</dbReference>
<name>A0A8D2JFJ0_VARKO</name>
<feature type="binding site" evidence="5">
    <location>
        <position position="76"/>
    </location>
    <ligand>
        <name>Ca(2+)</name>
        <dbReference type="ChEBI" id="CHEBI:29108"/>
    </ligand>
</feature>
<comment type="cofactor">
    <cofactor evidence="5">
        <name>Ca(2+)</name>
        <dbReference type="ChEBI" id="CHEBI:29108"/>
    </cofactor>
    <text evidence="5">Binds 1 Ca(2+) ion per subunit.</text>
</comment>
<feature type="binding site" evidence="5">
    <location>
        <position position="55"/>
    </location>
    <ligand>
        <name>Ca(2+)</name>
        <dbReference type="ChEBI" id="CHEBI:29108"/>
    </ligand>
</feature>
<keyword evidence="8" id="KW-0378">Hydrolase</keyword>
<feature type="disulfide bond" evidence="6">
    <location>
        <begin position="56"/>
        <end position="72"/>
    </location>
</feature>
<dbReference type="FunFam" id="1.20.90.10:FF:000001">
    <property type="entry name" value="Basic phospholipase A2 homolog"/>
    <property type="match status" value="1"/>
</dbReference>
<dbReference type="PANTHER" id="PTHR11716:SF4">
    <property type="entry name" value="GROUP 10 SECRETORY PHOSPHOLIPASE A2"/>
    <property type="match status" value="1"/>
</dbReference>
<dbReference type="AlphaFoldDB" id="A0A8D2JFJ0"/>
<dbReference type="PROSITE" id="PS00119">
    <property type="entry name" value="PA2_ASP"/>
    <property type="match status" value="1"/>
</dbReference>
<dbReference type="GO" id="GO:0050482">
    <property type="term" value="P:arachidonate secretion"/>
    <property type="evidence" value="ECO:0007669"/>
    <property type="project" value="InterPro"/>
</dbReference>
<sequence>MPDGSERCSLPFSKKAPAGGGGAPLRSRRGIIQLAGAVQCATGHSALAYVRYGCYCGLGGSGWPTDKVDWCCFRHDCCYTKAEEESCAPKMEGYKWECEGNEAKCGESHDVDHDCQKIICECDRELARCLAKAPYNAMYIFWPESSCGERSPRCEDD</sequence>
<dbReference type="CDD" id="cd00125">
    <property type="entry name" value="PLA2c"/>
    <property type="match status" value="1"/>
</dbReference>
<feature type="binding site" evidence="5">
    <location>
        <position position="57"/>
    </location>
    <ligand>
        <name>Ca(2+)</name>
        <dbReference type="ChEBI" id="CHEBI:29108"/>
    </ligand>
</feature>
<organism evidence="11 12">
    <name type="scientific">Varanus komodoensis</name>
    <name type="common">Komodo dragon</name>
    <dbReference type="NCBI Taxonomy" id="61221"/>
    <lineage>
        <taxon>Eukaryota</taxon>
        <taxon>Metazoa</taxon>
        <taxon>Chordata</taxon>
        <taxon>Craniata</taxon>
        <taxon>Vertebrata</taxon>
        <taxon>Euteleostomi</taxon>
        <taxon>Lepidosauria</taxon>
        <taxon>Squamata</taxon>
        <taxon>Bifurcata</taxon>
        <taxon>Unidentata</taxon>
        <taxon>Episquamata</taxon>
        <taxon>Toxicofera</taxon>
        <taxon>Anguimorpha</taxon>
        <taxon>Paleoanguimorpha</taxon>
        <taxon>Varanoidea</taxon>
        <taxon>Varanidae</taxon>
        <taxon>Varanus</taxon>
    </lineage>
</organism>
<comment type="catalytic activity">
    <reaction evidence="8">
        <text>a 1,2-diacyl-sn-glycero-3-phosphocholine + H2O = a 1-acyl-sn-glycero-3-phosphocholine + a fatty acid + H(+)</text>
        <dbReference type="Rhea" id="RHEA:15801"/>
        <dbReference type="ChEBI" id="CHEBI:15377"/>
        <dbReference type="ChEBI" id="CHEBI:15378"/>
        <dbReference type="ChEBI" id="CHEBI:28868"/>
        <dbReference type="ChEBI" id="CHEBI:57643"/>
        <dbReference type="ChEBI" id="CHEBI:58168"/>
        <dbReference type="EC" id="3.1.1.4"/>
    </reaction>
</comment>